<comment type="caution">
    <text evidence="5">The sequence shown here is derived from an EMBL/GenBank/DDBJ whole genome shotgun (WGS) entry which is preliminary data.</text>
</comment>
<dbReference type="Proteomes" id="UP000298493">
    <property type="component" value="Unassembled WGS sequence"/>
</dbReference>
<feature type="domain" description="RMI1 N-terminal" evidence="4">
    <location>
        <begin position="14"/>
        <end position="56"/>
    </location>
</feature>
<evidence type="ECO:0000313" key="5">
    <source>
        <dbReference type="EMBL" id="TID14272.1"/>
    </source>
</evidence>
<dbReference type="SMART" id="SM01161">
    <property type="entry name" value="DUF1767"/>
    <property type="match status" value="1"/>
</dbReference>
<dbReference type="Pfam" id="PF08585">
    <property type="entry name" value="RMI1_N_C"/>
    <property type="match status" value="1"/>
</dbReference>
<dbReference type="Pfam" id="PF21000">
    <property type="entry name" value="RMI1_N_N"/>
    <property type="match status" value="1"/>
</dbReference>
<evidence type="ECO:0000259" key="4">
    <source>
        <dbReference type="Pfam" id="PF21000"/>
    </source>
</evidence>
<dbReference type="PANTHER" id="PTHR14790:SF15">
    <property type="entry name" value="RECQ-MEDIATED GENOME INSTABILITY PROTEIN 1"/>
    <property type="match status" value="1"/>
</dbReference>
<proteinExistence type="inferred from homology"/>
<feature type="domain" description="RecQ mediated genome instability protein 1 OB-fold" evidence="3">
    <location>
        <begin position="67"/>
        <end position="209"/>
    </location>
</feature>
<evidence type="ECO:0000313" key="6">
    <source>
        <dbReference type="Proteomes" id="UP000298493"/>
    </source>
</evidence>
<dbReference type="Gene3D" id="2.40.50.770">
    <property type="entry name" value="RecQ-mediated genome instability protein Rmi1, C-terminal domain"/>
    <property type="match status" value="1"/>
</dbReference>
<sequence>MAATNLAQEISSHLLSKGLAPTQTWLQTFLSSQKPSIPLHAIQSTALFRLTASDITHTLQKSPNTVFPNDIHNGQLRERRIAGPIVVQVLGVEDIGRSAWSQLEALEAEERGETTKGREIIRVLPGEEGPEAAIQQSNGPHKLMMQDVQGTCVYGLELENVTGISLGMNIGTKIVLKDVVVARGLLLLEPKCVTVVGGKIEELHKAWKMGMKEALRAKANVGNG</sequence>
<dbReference type="InterPro" id="IPR049363">
    <property type="entry name" value="RMI1_N"/>
</dbReference>
<gene>
    <name evidence="5" type="ORF">E6O75_ATG09351</name>
</gene>
<evidence type="ECO:0000256" key="1">
    <source>
        <dbReference type="ARBA" id="ARBA00006395"/>
    </source>
</evidence>
<dbReference type="GO" id="GO:0000712">
    <property type="term" value="P:resolution of meiotic recombination intermediates"/>
    <property type="evidence" value="ECO:0007669"/>
    <property type="project" value="TreeGrafter"/>
</dbReference>
<dbReference type="InterPro" id="IPR013894">
    <property type="entry name" value="RMI1_OB"/>
</dbReference>
<keyword evidence="6" id="KW-1185">Reference proteome</keyword>
<evidence type="ECO:0000256" key="2">
    <source>
        <dbReference type="ARBA" id="ARBA00018987"/>
    </source>
</evidence>
<dbReference type="GO" id="GO:0031422">
    <property type="term" value="C:RecQ family helicase-topoisomerase III complex"/>
    <property type="evidence" value="ECO:0007669"/>
    <property type="project" value="TreeGrafter"/>
</dbReference>
<reference evidence="5 6" key="1">
    <citation type="submission" date="2019-04" db="EMBL/GenBank/DDBJ databases">
        <title>High contiguity whole genome sequence and gene annotation resource for two Venturia nashicola isolates.</title>
        <authorList>
            <person name="Prokchorchik M."/>
            <person name="Won K."/>
            <person name="Lee Y."/>
            <person name="Choi E.D."/>
            <person name="Segonzac C."/>
            <person name="Sohn K.H."/>
        </authorList>
    </citation>
    <scope>NUCLEOTIDE SEQUENCE [LARGE SCALE GENOMIC DNA]</scope>
    <source>
        <strain evidence="5 6">PRI2</strain>
    </source>
</reference>
<accession>A0A4Z1NKB1</accession>
<evidence type="ECO:0000259" key="3">
    <source>
        <dbReference type="Pfam" id="PF08585"/>
    </source>
</evidence>
<dbReference type="STRING" id="86259.A0A4Z1NKB1"/>
<organism evidence="5 6">
    <name type="scientific">Venturia nashicola</name>
    <dbReference type="NCBI Taxonomy" id="86259"/>
    <lineage>
        <taxon>Eukaryota</taxon>
        <taxon>Fungi</taxon>
        <taxon>Dikarya</taxon>
        <taxon>Ascomycota</taxon>
        <taxon>Pezizomycotina</taxon>
        <taxon>Dothideomycetes</taxon>
        <taxon>Pleosporomycetidae</taxon>
        <taxon>Venturiales</taxon>
        <taxon>Venturiaceae</taxon>
        <taxon>Venturia</taxon>
    </lineage>
</organism>
<dbReference type="EMBL" id="SNSC02000023">
    <property type="protein sequence ID" value="TID14272.1"/>
    <property type="molecule type" value="Genomic_DNA"/>
</dbReference>
<name>A0A4Z1NKB1_9PEZI</name>
<dbReference type="InterPro" id="IPR042470">
    <property type="entry name" value="RMI1_N_C_sf"/>
</dbReference>
<comment type="similarity">
    <text evidence="1">Belongs to the RMI1 family.</text>
</comment>
<dbReference type="AlphaFoldDB" id="A0A4Z1NKB1"/>
<dbReference type="GO" id="GO:0000724">
    <property type="term" value="P:double-strand break repair via homologous recombination"/>
    <property type="evidence" value="ECO:0007669"/>
    <property type="project" value="TreeGrafter"/>
</dbReference>
<dbReference type="GO" id="GO:0016604">
    <property type="term" value="C:nuclear body"/>
    <property type="evidence" value="ECO:0007669"/>
    <property type="project" value="TreeGrafter"/>
</dbReference>
<protein>
    <recommendedName>
        <fullName evidence="2">RecQ-mediated genome instability protein 1</fullName>
    </recommendedName>
</protein>
<dbReference type="PANTHER" id="PTHR14790">
    <property type="entry name" value="RECQ-MEDIATED GENOME INSTABILITY PROTEIN 1 RMI1"/>
    <property type="match status" value="1"/>
</dbReference>